<feature type="transmembrane region" description="Helical" evidence="1">
    <location>
        <begin position="77"/>
        <end position="100"/>
    </location>
</feature>
<dbReference type="GeneID" id="33568658"/>
<dbReference type="Proteomes" id="UP000193648">
    <property type="component" value="Unassembled WGS sequence"/>
</dbReference>
<keyword evidence="1" id="KW-0472">Membrane</keyword>
<protein>
    <submittedName>
        <fullName evidence="2">Uncharacterized protein</fullName>
    </submittedName>
</protein>
<evidence type="ECO:0000313" key="2">
    <source>
        <dbReference type="EMBL" id="ORZ07026.1"/>
    </source>
</evidence>
<organism evidence="2 3">
    <name type="scientific">Lobosporangium transversale</name>
    <dbReference type="NCBI Taxonomy" id="64571"/>
    <lineage>
        <taxon>Eukaryota</taxon>
        <taxon>Fungi</taxon>
        <taxon>Fungi incertae sedis</taxon>
        <taxon>Mucoromycota</taxon>
        <taxon>Mortierellomycotina</taxon>
        <taxon>Mortierellomycetes</taxon>
        <taxon>Mortierellales</taxon>
        <taxon>Mortierellaceae</taxon>
        <taxon>Lobosporangium</taxon>
    </lineage>
</organism>
<reference evidence="2 3" key="1">
    <citation type="submission" date="2016-07" db="EMBL/GenBank/DDBJ databases">
        <title>Pervasive Adenine N6-methylation of Active Genes in Fungi.</title>
        <authorList>
            <consortium name="DOE Joint Genome Institute"/>
            <person name="Mondo S.J."/>
            <person name="Dannebaum R.O."/>
            <person name="Kuo R.C."/>
            <person name="Labutti K."/>
            <person name="Haridas S."/>
            <person name="Kuo A."/>
            <person name="Salamov A."/>
            <person name="Ahrendt S.R."/>
            <person name="Lipzen A."/>
            <person name="Sullivan W."/>
            <person name="Andreopoulos W.B."/>
            <person name="Clum A."/>
            <person name="Lindquist E."/>
            <person name="Daum C."/>
            <person name="Ramamoorthy G.K."/>
            <person name="Gryganskyi A."/>
            <person name="Culley D."/>
            <person name="Magnuson J.K."/>
            <person name="James T.Y."/>
            <person name="O'Malley M.A."/>
            <person name="Stajich J.E."/>
            <person name="Spatafora J.W."/>
            <person name="Visel A."/>
            <person name="Grigoriev I.V."/>
        </authorList>
    </citation>
    <scope>NUCLEOTIDE SEQUENCE [LARGE SCALE GENOMIC DNA]</scope>
    <source>
        <strain evidence="2 3">NRRL 3116</strain>
    </source>
</reference>
<keyword evidence="3" id="KW-1185">Reference proteome</keyword>
<sequence length="158" mass="18166">MREKASFSQSHSLPPFLLIFVESGQNYPNMGMVSRFKSKKHLPSTRRVDVIGLSHEAKGKIIRYISLGARSRGVSSVYSWSLSLILSMLFGSFFSESYHFRLLRQQMRKMSQRKATGSLPGYPSRQFSVHPFFEFHAVSKWRPVTFISTKIRRNGGNE</sequence>
<dbReference type="RefSeq" id="XP_021877822.1">
    <property type="nucleotide sequence ID" value="XM_022026815.1"/>
</dbReference>
<keyword evidence="1" id="KW-1133">Transmembrane helix</keyword>
<comment type="caution">
    <text evidence="2">The sequence shown here is derived from an EMBL/GenBank/DDBJ whole genome shotgun (WGS) entry which is preliminary data.</text>
</comment>
<gene>
    <name evidence="2" type="ORF">BCR41DRAFT_373801</name>
</gene>
<proteinExistence type="predicted"/>
<evidence type="ECO:0000256" key="1">
    <source>
        <dbReference type="SAM" id="Phobius"/>
    </source>
</evidence>
<accession>A0A1Y2GEW0</accession>
<dbReference type="InParanoid" id="A0A1Y2GEW0"/>
<evidence type="ECO:0000313" key="3">
    <source>
        <dbReference type="Proteomes" id="UP000193648"/>
    </source>
</evidence>
<keyword evidence="1" id="KW-0812">Transmembrane</keyword>
<name>A0A1Y2GEW0_9FUNG</name>
<dbReference type="EMBL" id="MCFF01000043">
    <property type="protein sequence ID" value="ORZ07026.1"/>
    <property type="molecule type" value="Genomic_DNA"/>
</dbReference>
<dbReference type="AlphaFoldDB" id="A0A1Y2GEW0"/>